<name>A0ABQ5S5M8_9CHLO</name>
<sequence length="863" mass="87709">MARVVEVVQIFKKVEDVTAAKEDPSPVYLMDELAEMARGSAESSEKIADRIAKRLQNKSPVVKFKALRLIRHLVNKGCAQFQRTMQRHASLIREHTQFKGEPDPFKGDTPNQRVRDAAKEASEALFNTVMAQPVTSLGSRIQGFGSSAAPPPSSGSSNNSVSGSGVSTSSSRMVGFGSSSYSAPAGPTNNNASAGFAASSPLQKGVNRPLTGSYGDAGSSGTATGTGTGTGSTGGFGAGGYTAPAVVATEVLGSEAQLVDSICTPGGLRLAPGPEDLRRFVEAAGNLDGIKLAELLRSKMNGSGPWQQQLRALYALEAVLVQGASQACGEVAVMFQSDPGPLQAATGHTQAVVRDRASRVLKLLLGNDSVATIAPLAAARTAPAPTPAEPAQMTADLLGGLDMLGGQVQAGYSSHQQQPQRAGAGATAGGADDIFSGLTLGTGTSPQQVPIHQQLLHQAAGVSNARPEFLDSQQQQQAAPVVSGSHLVVDPFPRDMLHPSIASHPQAAYTQQQTTSQWQQQPQHLQQAHVARLAVGGGLVGTPEPIAATTMGPGPGAPHGAHLHTSDIQPKQAAGVRPPLDDMFADMSISSNSRVQRPVQGVAAGSEYGGMGDAMGGVRPAYGGGIPGGGTGYGTPTGPFGLTSVSQMSLPSSSGVAMMYHPIGAVQCTAPHSMSDTGSSSLPHTQAQLPQQMARVAVSTHSATVSTADIRCGTDLLGPGTSEAVLGKGDGAYGPTGVGAGAGPVGGLGMGAYPAAGGVAPSTLGAGGVLPLGVAGSGSGGMMVGPGGQVLYVGSNVQPSTMMGPTGNLGPANGHLRQHTGSWQPPHAMQQQQQQHTLLSGVPNPHQDLRGGAAFDFVREQFK</sequence>
<feature type="region of interest" description="Disordered" evidence="5">
    <location>
        <begin position="817"/>
        <end position="850"/>
    </location>
</feature>
<dbReference type="Proteomes" id="UP001165090">
    <property type="component" value="Unassembled WGS sequence"/>
</dbReference>
<dbReference type="PANTHER" id="PTHR21514:SF0">
    <property type="entry name" value="AP-4 COMPLEX ACCESSORY SUBUNIT TEPSIN"/>
    <property type="match status" value="1"/>
</dbReference>
<dbReference type="PANTHER" id="PTHR21514">
    <property type="entry name" value="AP-4 COMPLEX ACCESSORY SUBUNIT TEPSIN"/>
    <property type="match status" value="1"/>
</dbReference>
<dbReference type="InterPro" id="IPR039273">
    <property type="entry name" value="TEPSIN"/>
</dbReference>
<dbReference type="CDD" id="cd03572">
    <property type="entry name" value="ENTH_like_Tepsin"/>
    <property type="match status" value="1"/>
</dbReference>
<reference evidence="7 8" key="1">
    <citation type="journal article" date="2023" name="IScience">
        <title>Expanded male sex-determining region conserved during the evolution of homothallism in the green alga Volvox.</title>
        <authorList>
            <person name="Yamamoto K."/>
            <person name="Matsuzaki R."/>
            <person name="Mahakham W."/>
            <person name="Heman W."/>
            <person name="Sekimoto H."/>
            <person name="Kawachi M."/>
            <person name="Minakuchi Y."/>
            <person name="Toyoda A."/>
            <person name="Nozaki H."/>
        </authorList>
    </citation>
    <scope>NUCLEOTIDE SEQUENCE [LARGE SCALE GENOMIC DNA]</scope>
    <source>
        <strain evidence="7 8">NIES-4468</strain>
    </source>
</reference>
<accession>A0ABQ5S5M8</accession>
<evidence type="ECO:0000256" key="3">
    <source>
        <dbReference type="ARBA" id="ARBA00023034"/>
    </source>
</evidence>
<protein>
    <recommendedName>
        <fullName evidence="6">ENTH domain-containing protein</fullName>
    </recommendedName>
</protein>
<dbReference type="Gene3D" id="1.25.40.90">
    <property type="match status" value="1"/>
</dbReference>
<feature type="region of interest" description="Disordered" evidence="5">
    <location>
        <begin position="203"/>
        <end position="228"/>
    </location>
</feature>
<feature type="domain" description="ENTH" evidence="6">
    <location>
        <begin position="2"/>
        <end position="135"/>
    </location>
</feature>
<feature type="region of interest" description="Disordered" evidence="5">
    <location>
        <begin position="142"/>
        <end position="173"/>
    </location>
</feature>
<dbReference type="EMBL" id="BSDZ01000020">
    <property type="protein sequence ID" value="GLI64738.1"/>
    <property type="molecule type" value="Genomic_DNA"/>
</dbReference>
<feature type="compositionally biased region" description="Low complexity" evidence="5">
    <location>
        <begin position="154"/>
        <end position="173"/>
    </location>
</feature>
<dbReference type="Pfam" id="PF01417">
    <property type="entry name" value="ENTH"/>
    <property type="match status" value="1"/>
</dbReference>
<evidence type="ECO:0000256" key="1">
    <source>
        <dbReference type="ARBA" id="ARBA00004132"/>
    </source>
</evidence>
<gene>
    <name evidence="7" type="ORF">VaNZ11_008105</name>
</gene>
<comment type="subcellular location">
    <subcellularLocation>
        <location evidence="1">Cytoplasmic vesicle</location>
        <location evidence="1">Clathrin-coated vesicle</location>
    </subcellularLocation>
    <subcellularLocation>
        <location evidence="2">Golgi apparatus</location>
        <location evidence="2">trans-Golgi network</location>
    </subcellularLocation>
</comment>
<evidence type="ECO:0000256" key="2">
    <source>
        <dbReference type="ARBA" id="ARBA00004601"/>
    </source>
</evidence>
<dbReference type="PROSITE" id="PS50942">
    <property type="entry name" value="ENTH"/>
    <property type="match status" value="1"/>
</dbReference>
<keyword evidence="3" id="KW-0333">Golgi apparatus</keyword>
<evidence type="ECO:0000256" key="5">
    <source>
        <dbReference type="SAM" id="MobiDB-lite"/>
    </source>
</evidence>
<evidence type="ECO:0000259" key="6">
    <source>
        <dbReference type="PROSITE" id="PS50942"/>
    </source>
</evidence>
<feature type="compositionally biased region" description="Low complexity" evidence="5">
    <location>
        <begin position="211"/>
        <end position="223"/>
    </location>
</feature>
<keyword evidence="8" id="KW-1185">Reference proteome</keyword>
<evidence type="ECO:0000313" key="8">
    <source>
        <dbReference type="Proteomes" id="UP001165090"/>
    </source>
</evidence>
<dbReference type="InterPro" id="IPR035802">
    <property type="entry name" value="ENTH/VHS_tepsin"/>
</dbReference>
<dbReference type="InterPro" id="IPR013809">
    <property type="entry name" value="ENTH"/>
</dbReference>
<evidence type="ECO:0000256" key="4">
    <source>
        <dbReference type="ARBA" id="ARBA00023329"/>
    </source>
</evidence>
<dbReference type="SUPFAM" id="SSF48464">
    <property type="entry name" value="ENTH/VHS domain"/>
    <property type="match status" value="1"/>
</dbReference>
<keyword evidence="4" id="KW-0968">Cytoplasmic vesicle</keyword>
<comment type="caution">
    <text evidence="7">The sequence shown here is derived from an EMBL/GenBank/DDBJ whole genome shotgun (WGS) entry which is preliminary data.</text>
</comment>
<dbReference type="InterPro" id="IPR008942">
    <property type="entry name" value="ENTH_VHS"/>
</dbReference>
<proteinExistence type="predicted"/>
<organism evidence="7 8">
    <name type="scientific">Volvox africanus</name>
    <dbReference type="NCBI Taxonomy" id="51714"/>
    <lineage>
        <taxon>Eukaryota</taxon>
        <taxon>Viridiplantae</taxon>
        <taxon>Chlorophyta</taxon>
        <taxon>core chlorophytes</taxon>
        <taxon>Chlorophyceae</taxon>
        <taxon>CS clade</taxon>
        <taxon>Chlamydomonadales</taxon>
        <taxon>Volvocaceae</taxon>
        <taxon>Volvox</taxon>
    </lineage>
</organism>
<evidence type="ECO:0000313" key="7">
    <source>
        <dbReference type="EMBL" id="GLI64738.1"/>
    </source>
</evidence>